<reference evidence="1 2" key="1">
    <citation type="journal article" date="2018" name="Sci. Rep.">
        <title>Genomic signatures of local adaptation to the degree of environmental predictability in rotifers.</title>
        <authorList>
            <person name="Franch-Gras L."/>
            <person name="Hahn C."/>
            <person name="Garcia-Roger E.M."/>
            <person name="Carmona M.J."/>
            <person name="Serra M."/>
            <person name="Gomez A."/>
        </authorList>
    </citation>
    <scope>NUCLEOTIDE SEQUENCE [LARGE SCALE GENOMIC DNA]</scope>
    <source>
        <strain evidence="1">HYR1</strain>
    </source>
</reference>
<organism evidence="1 2">
    <name type="scientific">Brachionus plicatilis</name>
    <name type="common">Marine rotifer</name>
    <name type="synonym">Brachionus muelleri</name>
    <dbReference type="NCBI Taxonomy" id="10195"/>
    <lineage>
        <taxon>Eukaryota</taxon>
        <taxon>Metazoa</taxon>
        <taxon>Spiralia</taxon>
        <taxon>Gnathifera</taxon>
        <taxon>Rotifera</taxon>
        <taxon>Eurotatoria</taxon>
        <taxon>Monogononta</taxon>
        <taxon>Pseudotrocha</taxon>
        <taxon>Ploima</taxon>
        <taxon>Brachionidae</taxon>
        <taxon>Brachionus</taxon>
    </lineage>
</organism>
<accession>A0A3M7PBM7</accession>
<dbReference type="Proteomes" id="UP000276133">
    <property type="component" value="Unassembled WGS sequence"/>
</dbReference>
<comment type="caution">
    <text evidence="1">The sequence shown here is derived from an EMBL/GenBank/DDBJ whole genome shotgun (WGS) entry which is preliminary data.</text>
</comment>
<proteinExistence type="predicted"/>
<evidence type="ECO:0000313" key="2">
    <source>
        <dbReference type="Proteomes" id="UP000276133"/>
    </source>
</evidence>
<dbReference type="EMBL" id="REGN01012176">
    <property type="protein sequence ID" value="RMZ96458.1"/>
    <property type="molecule type" value="Genomic_DNA"/>
</dbReference>
<evidence type="ECO:0000313" key="1">
    <source>
        <dbReference type="EMBL" id="RMZ96458.1"/>
    </source>
</evidence>
<gene>
    <name evidence="1" type="ORF">BpHYR1_010745</name>
</gene>
<name>A0A3M7PBM7_BRAPC</name>
<sequence length="67" mass="7607">MLPDVCLKFSMCLNAFSRTVGSRIDPSMQVRHACTNSFSSSSIFWLNFVQENFCCISASVNFIQQNF</sequence>
<protein>
    <submittedName>
        <fullName evidence="1">Uncharacterized protein</fullName>
    </submittedName>
</protein>
<dbReference type="AlphaFoldDB" id="A0A3M7PBM7"/>
<keyword evidence="2" id="KW-1185">Reference proteome</keyword>